<organism evidence="2 3">
    <name type="scientific">Tritonibacter litoralis</name>
    <dbReference type="NCBI Taxonomy" id="2662264"/>
    <lineage>
        <taxon>Bacteria</taxon>
        <taxon>Pseudomonadati</taxon>
        <taxon>Pseudomonadota</taxon>
        <taxon>Alphaproteobacteria</taxon>
        <taxon>Rhodobacterales</taxon>
        <taxon>Paracoccaceae</taxon>
        <taxon>Tritonibacter</taxon>
    </lineage>
</organism>
<protein>
    <submittedName>
        <fullName evidence="2">EamA-like transporter family protein</fullName>
    </submittedName>
</protein>
<proteinExistence type="predicted"/>
<sequence length="145" mass="14673">MTHYALIMLAAGIGIPILAALNAALGRLIGSPTVAAVVLFAVALASSAAVMVLFSGSQSLSKVLDAPRHLLLAGVLIAFYVLTITHIAPQFGVGNAVFFVLLGQLISAAAIDHFGLFGAQVTPLGWLRAAGIAVMALGVGITQLA</sequence>
<dbReference type="GO" id="GO:0005886">
    <property type="term" value="C:plasma membrane"/>
    <property type="evidence" value="ECO:0007669"/>
    <property type="project" value="TreeGrafter"/>
</dbReference>
<feature type="transmembrane region" description="Helical" evidence="1">
    <location>
        <begin position="125"/>
        <end position="144"/>
    </location>
</feature>
<dbReference type="InterPro" id="IPR006750">
    <property type="entry name" value="YdcZ"/>
</dbReference>
<dbReference type="EMBL" id="WIBF01000002">
    <property type="protein sequence ID" value="MQQ07653.1"/>
    <property type="molecule type" value="Genomic_DNA"/>
</dbReference>
<accession>A0A843YED0</accession>
<reference evidence="2 3" key="1">
    <citation type="submission" date="2019-10" db="EMBL/GenBank/DDBJ databases">
        <title>Epibacterium sp. nov., isolated from seawater.</title>
        <authorList>
            <person name="Zhang X."/>
            <person name="Li N."/>
        </authorList>
    </citation>
    <scope>NUCLEOTIDE SEQUENCE [LARGE SCALE GENOMIC DNA]</scope>
    <source>
        <strain evidence="2 3">SM1979</strain>
    </source>
</reference>
<feature type="transmembrane region" description="Helical" evidence="1">
    <location>
        <begin position="6"/>
        <end position="26"/>
    </location>
</feature>
<name>A0A843YED0_9RHOB</name>
<feature type="transmembrane region" description="Helical" evidence="1">
    <location>
        <begin position="66"/>
        <end position="84"/>
    </location>
</feature>
<dbReference type="AlphaFoldDB" id="A0A843YED0"/>
<dbReference type="PANTHER" id="PTHR34821:SF2">
    <property type="entry name" value="INNER MEMBRANE PROTEIN YDCZ"/>
    <property type="match status" value="1"/>
</dbReference>
<comment type="caution">
    <text evidence="2">The sequence shown here is derived from an EMBL/GenBank/DDBJ whole genome shotgun (WGS) entry which is preliminary data.</text>
</comment>
<gene>
    <name evidence="2" type="ORF">GFB49_04220</name>
</gene>
<keyword evidence="1" id="KW-1133">Transmembrane helix</keyword>
<evidence type="ECO:0000313" key="2">
    <source>
        <dbReference type="EMBL" id="MQQ07653.1"/>
    </source>
</evidence>
<dbReference type="PANTHER" id="PTHR34821">
    <property type="entry name" value="INNER MEMBRANE PROTEIN YDCZ"/>
    <property type="match status" value="1"/>
</dbReference>
<feature type="transmembrane region" description="Helical" evidence="1">
    <location>
        <begin position="96"/>
        <end position="119"/>
    </location>
</feature>
<evidence type="ECO:0000256" key="1">
    <source>
        <dbReference type="SAM" id="Phobius"/>
    </source>
</evidence>
<keyword evidence="1" id="KW-0812">Transmembrane</keyword>
<feature type="transmembrane region" description="Helical" evidence="1">
    <location>
        <begin position="33"/>
        <end position="54"/>
    </location>
</feature>
<keyword evidence="3" id="KW-1185">Reference proteome</keyword>
<evidence type="ECO:0000313" key="3">
    <source>
        <dbReference type="Proteomes" id="UP000444174"/>
    </source>
</evidence>
<dbReference type="RefSeq" id="WP_343032469.1">
    <property type="nucleotide sequence ID" value="NZ_WIBF01000002.1"/>
</dbReference>
<dbReference type="Pfam" id="PF04657">
    <property type="entry name" value="DMT_YdcZ"/>
    <property type="match status" value="1"/>
</dbReference>
<keyword evidence="1" id="KW-0472">Membrane</keyword>
<dbReference type="Proteomes" id="UP000444174">
    <property type="component" value="Unassembled WGS sequence"/>
</dbReference>